<feature type="transmembrane region" description="Helical" evidence="5">
    <location>
        <begin position="68"/>
        <end position="86"/>
    </location>
</feature>
<dbReference type="GO" id="GO:0065002">
    <property type="term" value="P:intracellular protein transmembrane transport"/>
    <property type="evidence" value="ECO:0007669"/>
    <property type="project" value="TreeGrafter"/>
</dbReference>
<dbReference type="PANTHER" id="PTHR30371">
    <property type="entry name" value="SEC-INDEPENDENT PROTEIN TRANSLOCASE PROTEIN TATC"/>
    <property type="match status" value="1"/>
</dbReference>
<proteinExistence type="predicted"/>
<dbReference type="PANTHER" id="PTHR30371:SF0">
    <property type="entry name" value="SEC-INDEPENDENT PROTEIN TRANSLOCASE PROTEIN TATC, CHLOROPLASTIC-RELATED"/>
    <property type="match status" value="1"/>
</dbReference>
<gene>
    <name evidence="6" type="ORF">HLB00_05130</name>
</gene>
<dbReference type="EMBL" id="JABGBP010000173">
    <property type="protein sequence ID" value="NOL60217.1"/>
    <property type="molecule type" value="Genomic_DNA"/>
</dbReference>
<sequence>YFIAPILFKIFASFDIGVGADVTMGISSFVSFMFMYTIAFGLSFEIPVFMVGLSRFGIVTADTWKKNWRYAVIGSLVYGMIFSPGVTGFTMVVIAIPMIALYFAGIHFAINAEKKFEEDQAYSNSADQ</sequence>
<dbReference type="GO" id="GO:0033281">
    <property type="term" value="C:TAT protein transport complex"/>
    <property type="evidence" value="ECO:0007669"/>
    <property type="project" value="TreeGrafter"/>
</dbReference>
<keyword evidence="2 5" id="KW-0812">Transmembrane</keyword>
<evidence type="ECO:0000256" key="4">
    <source>
        <dbReference type="ARBA" id="ARBA00023136"/>
    </source>
</evidence>
<evidence type="ECO:0000313" key="7">
    <source>
        <dbReference type="Proteomes" id="UP000546917"/>
    </source>
</evidence>
<evidence type="ECO:0000313" key="6">
    <source>
        <dbReference type="EMBL" id="NOL60217.1"/>
    </source>
</evidence>
<dbReference type="Proteomes" id="UP000546917">
    <property type="component" value="Unassembled WGS sequence"/>
</dbReference>
<comment type="subcellular location">
    <subcellularLocation>
        <location evidence="1">Membrane</location>
        <topology evidence="1">Multi-pass membrane protein</topology>
    </subcellularLocation>
</comment>
<dbReference type="InterPro" id="IPR002033">
    <property type="entry name" value="TatC"/>
</dbReference>
<comment type="caution">
    <text evidence="6">The sequence shown here is derived from an EMBL/GenBank/DDBJ whole genome shotgun (WGS) entry which is preliminary data.</text>
</comment>
<evidence type="ECO:0000256" key="1">
    <source>
        <dbReference type="ARBA" id="ARBA00004141"/>
    </source>
</evidence>
<feature type="transmembrane region" description="Helical" evidence="5">
    <location>
        <begin position="92"/>
        <end position="110"/>
    </location>
</feature>
<feature type="non-terminal residue" evidence="6">
    <location>
        <position position="1"/>
    </location>
</feature>
<feature type="transmembrane region" description="Helical" evidence="5">
    <location>
        <begin position="33"/>
        <end position="56"/>
    </location>
</feature>
<evidence type="ECO:0000256" key="5">
    <source>
        <dbReference type="SAM" id="Phobius"/>
    </source>
</evidence>
<dbReference type="RefSeq" id="WP_171481595.1">
    <property type="nucleotide sequence ID" value="NZ_JABGBP010000173.1"/>
</dbReference>
<dbReference type="Pfam" id="PF00902">
    <property type="entry name" value="TatC"/>
    <property type="match status" value="1"/>
</dbReference>
<protein>
    <submittedName>
        <fullName evidence="6">Twin-arginine translocase subunit TatC</fullName>
    </submittedName>
</protein>
<accession>A0A7K4FQ26</accession>
<organism evidence="6 7">
    <name type="scientific">Ferroplasma acidiphilum</name>
    <dbReference type="NCBI Taxonomy" id="74969"/>
    <lineage>
        <taxon>Archaea</taxon>
        <taxon>Methanobacteriati</taxon>
        <taxon>Thermoplasmatota</taxon>
        <taxon>Thermoplasmata</taxon>
        <taxon>Thermoplasmatales</taxon>
        <taxon>Ferroplasmaceae</taxon>
        <taxon>Ferroplasma</taxon>
    </lineage>
</organism>
<dbReference type="AlphaFoldDB" id="A0A7K4FQ26"/>
<keyword evidence="4 5" id="KW-0472">Membrane</keyword>
<reference evidence="6 7" key="1">
    <citation type="submission" date="2020-05" db="EMBL/GenBank/DDBJ databases">
        <authorList>
            <person name="Zhang R."/>
        </authorList>
    </citation>
    <scope>NUCLEOTIDE SEQUENCE [LARGE SCALE GENOMIC DNA]</scope>
    <source>
        <strain evidence="6 7">DSM 28986</strain>
    </source>
</reference>
<evidence type="ECO:0000256" key="2">
    <source>
        <dbReference type="ARBA" id="ARBA00022692"/>
    </source>
</evidence>
<dbReference type="GO" id="GO:0043953">
    <property type="term" value="P:protein transport by the Tat complex"/>
    <property type="evidence" value="ECO:0007669"/>
    <property type="project" value="TreeGrafter"/>
</dbReference>
<keyword evidence="3 5" id="KW-1133">Transmembrane helix</keyword>
<evidence type="ECO:0000256" key="3">
    <source>
        <dbReference type="ARBA" id="ARBA00022989"/>
    </source>
</evidence>
<name>A0A7K4FQ26_9ARCH</name>
<dbReference type="GO" id="GO:0009977">
    <property type="term" value="F:proton motive force dependent protein transmembrane transporter activity"/>
    <property type="evidence" value="ECO:0007669"/>
    <property type="project" value="TreeGrafter"/>
</dbReference>